<dbReference type="InterPro" id="IPR015955">
    <property type="entry name" value="Lactate_DH/Glyco_Ohase_4_C"/>
</dbReference>
<keyword evidence="4 11" id="KW-0520">NAD</keyword>
<keyword evidence="5 9" id="KW-0464">Manganese</keyword>
<feature type="region of interest" description="Disordered" evidence="12">
    <location>
        <begin position="297"/>
        <end position="316"/>
    </location>
</feature>
<dbReference type="GO" id="GO:0016616">
    <property type="term" value="F:oxidoreductase activity, acting on the CH-OH group of donors, NAD or NADP as acceptor"/>
    <property type="evidence" value="ECO:0007669"/>
    <property type="project" value="InterPro"/>
</dbReference>
<accession>A0A1N6I4J0</accession>
<feature type="domain" description="Glycosyl hydrolase family 4 C-terminal" evidence="13">
    <location>
        <begin position="190"/>
        <end position="417"/>
    </location>
</feature>
<dbReference type="GO" id="GO:0005975">
    <property type="term" value="P:carbohydrate metabolic process"/>
    <property type="evidence" value="ECO:0007669"/>
    <property type="project" value="InterPro"/>
</dbReference>
<feature type="compositionally biased region" description="Basic and acidic residues" evidence="12">
    <location>
        <begin position="304"/>
        <end position="314"/>
    </location>
</feature>
<reference evidence="15" key="1">
    <citation type="submission" date="2016-11" db="EMBL/GenBank/DDBJ databases">
        <authorList>
            <person name="Varghese N."/>
            <person name="Submissions S."/>
        </authorList>
    </citation>
    <scope>NUCLEOTIDE SEQUENCE [LARGE SCALE GENOMIC DNA]</scope>
    <source>
        <strain evidence="15">DSM 8595</strain>
    </source>
</reference>
<feature type="binding site" evidence="8">
    <location>
        <position position="144"/>
    </location>
    <ligand>
        <name>substrate</name>
    </ligand>
</feature>
<gene>
    <name evidence="14" type="ORF">SAMN05443544_3660</name>
</gene>
<feature type="binding site" evidence="8">
    <location>
        <position position="90"/>
    </location>
    <ligand>
        <name>substrate</name>
    </ligand>
</feature>
<proteinExistence type="inferred from homology"/>
<feature type="active site" description="Proton acceptor" evidence="7">
    <location>
        <position position="244"/>
    </location>
</feature>
<dbReference type="PANTHER" id="PTHR32092">
    <property type="entry name" value="6-PHOSPHO-BETA-GLUCOSIDASE-RELATED"/>
    <property type="match status" value="1"/>
</dbReference>
<feature type="binding site" evidence="9">
    <location>
        <position position="195"/>
    </location>
    <ligand>
        <name>Mn(2+)</name>
        <dbReference type="ChEBI" id="CHEBI:29035"/>
    </ligand>
</feature>
<evidence type="ECO:0000256" key="10">
    <source>
        <dbReference type="PIRSR" id="PIRSR601088-4"/>
    </source>
</evidence>
<dbReference type="Pfam" id="PF11975">
    <property type="entry name" value="Glyco_hydro_4C"/>
    <property type="match status" value="1"/>
</dbReference>
<dbReference type="InterPro" id="IPR001088">
    <property type="entry name" value="Glyco_hydro_4"/>
</dbReference>
<dbReference type="EMBL" id="FSRJ01000005">
    <property type="protein sequence ID" value="SIO26835.1"/>
    <property type="molecule type" value="Genomic_DNA"/>
</dbReference>
<dbReference type="RefSeq" id="WP_074261784.1">
    <property type="nucleotide sequence ID" value="NZ_FSRJ01000005.1"/>
</dbReference>
<evidence type="ECO:0000256" key="4">
    <source>
        <dbReference type="ARBA" id="ARBA00023027"/>
    </source>
</evidence>
<keyword evidence="9" id="KW-0408">Iron</keyword>
<keyword evidence="2 9" id="KW-0479">Metal-binding</keyword>
<evidence type="ECO:0000256" key="9">
    <source>
        <dbReference type="PIRSR" id="PIRSR601088-3"/>
    </source>
</evidence>
<evidence type="ECO:0000256" key="8">
    <source>
        <dbReference type="PIRSR" id="PIRSR601088-2"/>
    </source>
</evidence>
<evidence type="ECO:0000256" key="5">
    <source>
        <dbReference type="ARBA" id="ARBA00023211"/>
    </source>
</evidence>
<evidence type="ECO:0000256" key="12">
    <source>
        <dbReference type="SAM" id="MobiDB-lite"/>
    </source>
</evidence>
<keyword evidence="9" id="KW-0170">Cobalt</keyword>
<dbReference type="Proteomes" id="UP000184699">
    <property type="component" value="Unassembled WGS sequence"/>
</dbReference>
<dbReference type="STRING" id="232089.SAMN05443544_3660"/>
<protein>
    <submittedName>
        <fullName evidence="14">6-phospho-beta-glucosidase</fullName>
    </submittedName>
</protein>
<evidence type="ECO:0000256" key="7">
    <source>
        <dbReference type="PIRSR" id="PIRSR601088-1"/>
    </source>
</evidence>
<evidence type="ECO:0000256" key="2">
    <source>
        <dbReference type="ARBA" id="ARBA00022723"/>
    </source>
</evidence>
<keyword evidence="15" id="KW-1185">Reference proteome</keyword>
<dbReference type="GO" id="GO:0004553">
    <property type="term" value="F:hydrolase activity, hydrolyzing O-glycosyl compounds"/>
    <property type="evidence" value="ECO:0007669"/>
    <property type="project" value="InterPro"/>
</dbReference>
<feature type="site" description="Increases basicity of active site Tyr" evidence="10">
    <location>
        <position position="106"/>
    </location>
</feature>
<feature type="binding site" evidence="9">
    <location>
        <position position="165"/>
    </location>
    <ligand>
        <name>Mn(2+)</name>
        <dbReference type="ChEBI" id="CHEBI:29035"/>
    </ligand>
</feature>
<keyword evidence="3 11" id="KW-0378">Hydrolase</keyword>
<evidence type="ECO:0000256" key="11">
    <source>
        <dbReference type="RuleBase" id="RU361152"/>
    </source>
</evidence>
<keyword evidence="6 11" id="KW-0326">Glycosidase</keyword>
<organism evidence="14 15">
    <name type="scientific">Agromyces cerinus subsp. cerinus</name>
    <dbReference type="NCBI Taxonomy" id="232089"/>
    <lineage>
        <taxon>Bacteria</taxon>
        <taxon>Bacillati</taxon>
        <taxon>Actinomycetota</taxon>
        <taxon>Actinomycetes</taxon>
        <taxon>Micrococcales</taxon>
        <taxon>Microbacteriaceae</taxon>
        <taxon>Agromyces</taxon>
    </lineage>
</organism>
<dbReference type="PRINTS" id="PR00732">
    <property type="entry name" value="GLHYDRLASE4"/>
</dbReference>
<dbReference type="InterPro" id="IPR019802">
    <property type="entry name" value="GlycHydrolase_4_CS"/>
</dbReference>
<evidence type="ECO:0000256" key="3">
    <source>
        <dbReference type="ARBA" id="ARBA00022801"/>
    </source>
</evidence>
<evidence type="ECO:0000259" key="13">
    <source>
        <dbReference type="Pfam" id="PF11975"/>
    </source>
</evidence>
<dbReference type="Pfam" id="PF02056">
    <property type="entry name" value="Glyco_hydro_4"/>
    <property type="match status" value="1"/>
</dbReference>
<dbReference type="SUPFAM" id="SSF56327">
    <property type="entry name" value="LDH C-terminal domain-like"/>
    <property type="match status" value="1"/>
</dbReference>
<comment type="cofactor">
    <cofactor evidence="11">
        <name>NAD(+)</name>
        <dbReference type="ChEBI" id="CHEBI:57540"/>
    </cofactor>
    <text evidence="11">Binds 1 NAD(+) per subunit.</text>
</comment>
<evidence type="ECO:0000256" key="6">
    <source>
        <dbReference type="ARBA" id="ARBA00023295"/>
    </source>
</evidence>
<name>A0A1N6I4J0_9MICO</name>
<dbReference type="GO" id="GO:0046872">
    <property type="term" value="F:metal ion binding"/>
    <property type="evidence" value="ECO:0007669"/>
    <property type="project" value="UniProtKB-KW"/>
</dbReference>
<dbReference type="Gene3D" id="3.40.50.720">
    <property type="entry name" value="NAD(P)-binding Rossmann-like Domain"/>
    <property type="match status" value="1"/>
</dbReference>
<dbReference type="InterPro" id="IPR036291">
    <property type="entry name" value="NAD(P)-bd_dom_sf"/>
</dbReference>
<feature type="active site" description="Proton donor" evidence="7">
    <location>
        <position position="166"/>
    </location>
</feature>
<sequence>MKLTIIGGGGFRVPQVFEAVSADHAPVRIDELSLYDVSESRLQTIGAILTSLAREKRHVPTITLTTDLEEALRGADFVFSAVRIGGTRGRILDEKTALDLGVLGQETVGPGGLAYALRTVPFMTRLAETIRDVAPDAWVINFTNPAGIVTEAMQRVLGDRVVGICDTPIGLIRRAATAVSGTADRVDFDYVGLNHLGWLRSMTAGGEDLLPRLLESDQALEGIEEARLMGFDWVRALGALPNEYLYYYYFTREATERIRSAPSTRGEFLDRQQAAFYAAPGDDPLATWMNARHERESSYMAESRPADEERHESDVDGGGYHEVALDLMAALATGRSSTMILNVRNNSLVPQLPDDAVVEVGCVVDADGVHPWPIAPVSGEMLGLITQVKSAERLIISAVHEESREQAWRAFAAHPLVDSVGVARSLLDRYRENFPEIGSLLR</sequence>
<evidence type="ECO:0000256" key="1">
    <source>
        <dbReference type="ARBA" id="ARBA00010141"/>
    </source>
</evidence>
<dbReference type="PROSITE" id="PS01324">
    <property type="entry name" value="GLYCOSYL_HYDROL_F4"/>
    <property type="match status" value="1"/>
</dbReference>
<comment type="similarity">
    <text evidence="1 11">Belongs to the glycosyl hydrolase 4 family.</text>
</comment>
<keyword evidence="9" id="KW-0533">Nickel</keyword>
<evidence type="ECO:0000313" key="14">
    <source>
        <dbReference type="EMBL" id="SIO26835.1"/>
    </source>
</evidence>
<evidence type="ECO:0000313" key="15">
    <source>
        <dbReference type="Proteomes" id="UP000184699"/>
    </source>
</evidence>
<dbReference type="OrthoDB" id="9767022at2"/>
<dbReference type="AlphaFoldDB" id="A0A1N6I4J0"/>
<dbReference type="Gene3D" id="3.90.110.10">
    <property type="entry name" value="Lactate dehydrogenase/glycoside hydrolase, family 4, C-terminal"/>
    <property type="match status" value="1"/>
</dbReference>
<dbReference type="SUPFAM" id="SSF51735">
    <property type="entry name" value="NAD(P)-binding Rossmann-fold domains"/>
    <property type="match status" value="1"/>
</dbReference>
<dbReference type="InterPro" id="IPR022616">
    <property type="entry name" value="Glyco_hydro_4_C"/>
</dbReference>
<dbReference type="PANTHER" id="PTHR32092:SF5">
    <property type="entry name" value="6-PHOSPHO-BETA-GLUCOSIDASE"/>
    <property type="match status" value="1"/>
</dbReference>
<dbReference type="CDD" id="cd05296">
    <property type="entry name" value="GH4_P_beta_glucosidase"/>
    <property type="match status" value="1"/>
</dbReference>